<keyword evidence="2" id="KW-1185">Reference proteome</keyword>
<dbReference type="AlphaFoldDB" id="A0A3P8SU24"/>
<evidence type="ECO:0000313" key="1">
    <source>
        <dbReference type="Ensembl" id="ENSAPEP00000015738.1"/>
    </source>
</evidence>
<reference evidence="1 2" key="1">
    <citation type="submission" date="2018-03" db="EMBL/GenBank/DDBJ databases">
        <title>Finding Nemo's genes: A chromosome-scale reference assembly of the genome of the orange clownfish Amphiprion percula.</title>
        <authorList>
            <person name="Lehmann R."/>
        </authorList>
    </citation>
    <scope>NUCLEOTIDE SEQUENCE</scope>
</reference>
<dbReference type="GeneTree" id="ENSGT00940000166084"/>
<dbReference type="Ensembl" id="ENSAPET00000016147.1">
    <property type="protein sequence ID" value="ENSAPEP00000015738.1"/>
    <property type="gene ID" value="ENSAPEG00000011211.1"/>
</dbReference>
<evidence type="ECO:0000313" key="2">
    <source>
        <dbReference type="Proteomes" id="UP000265080"/>
    </source>
</evidence>
<organism evidence="1 2">
    <name type="scientific">Amphiprion percula</name>
    <name type="common">Orange clownfish</name>
    <name type="synonym">Lutjanus percula</name>
    <dbReference type="NCBI Taxonomy" id="161767"/>
    <lineage>
        <taxon>Eukaryota</taxon>
        <taxon>Metazoa</taxon>
        <taxon>Chordata</taxon>
        <taxon>Craniata</taxon>
        <taxon>Vertebrata</taxon>
        <taxon>Euteleostomi</taxon>
        <taxon>Actinopterygii</taxon>
        <taxon>Neopterygii</taxon>
        <taxon>Teleostei</taxon>
        <taxon>Neoteleostei</taxon>
        <taxon>Acanthomorphata</taxon>
        <taxon>Ovalentaria</taxon>
        <taxon>Pomacentridae</taxon>
        <taxon>Amphiprion</taxon>
    </lineage>
</organism>
<sequence>MKEGYTEREIFVLQQDNDSKHSSKLCQGYLDKKEEVLRKMVWPPQSPDLSPNELVWDELDQPVRKVHPTNQQSLTDELKKAWNVIPGTYLKKLVEQMPRICRAVVKARGGYFEDSKV</sequence>
<protein>
    <recommendedName>
        <fullName evidence="3">Tc1-like transposase DDE domain-containing protein</fullName>
    </recommendedName>
</protein>
<proteinExistence type="predicted"/>
<dbReference type="GO" id="GO:0003676">
    <property type="term" value="F:nucleic acid binding"/>
    <property type="evidence" value="ECO:0007669"/>
    <property type="project" value="InterPro"/>
</dbReference>
<dbReference type="STRING" id="161767.ENSAPEP00000015738"/>
<dbReference type="InterPro" id="IPR036397">
    <property type="entry name" value="RNaseH_sf"/>
</dbReference>
<dbReference type="OMA" id="RNADEKF"/>
<reference evidence="1" key="2">
    <citation type="submission" date="2025-08" db="UniProtKB">
        <authorList>
            <consortium name="Ensembl"/>
        </authorList>
    </citation>
    <scope>IDENTIFICATION</scope>
</reference>
<dbReference type="Gene3D" id="3.30.420.10">
    <property type="entry name" value="Ribonuclease H-like superfamily/Ribonuclease H"/>
    <property type="match status" value="1"/>
</dbReference>
<dbReference type="Proteomes" id="UP000265080">
    <property type="component" value="Chromosome 17"/>
</dbReference>
<name>A0A3P8SU24_AMPPE</name>
<reference evidence="1" key="3">
    <citation type="submission" date="2025-09" db="UniProtKB">
        <authorList>
            <consortium name="Ensembl"/>
        </authorList>
    </citation>
    <scope>IDENTIFICATION</scope>
</reference>
<evidence type="ECO:0008006" key="3">
    <source>
        <dbReference type="Google" id="ProtNLM"/>
    </source>
</evidence>
<accession>A0A3P8SU24</accession>